<name>A0A9K3KB50_9STRA</name>
<evidence type="ECO:0000313" key="2">
    <source>
        <dbReference type="EMBL" id="KAG7339871.1"/>
    </source>
</evidence>
<dbReference type="EMBL" id="JAGRRH010000029">
    <property type="protein sequence ID" value="KAG7339871.1"/>
    <property type="molecule type" value="Genomic_DNA"/>
</dbReference>
<organism evidence="2 4">
    <name type="scientific">Nitzschia inconspicua</name>
    <dbReference type="NCBI Taxonomy" id="303405"/>
    <lineage>
        <taxon>Eukaryota</taxon>
        <taxon>Sar</taxon>
        <taxon>Stramenopiles</taxon>
        <taxon>Ochrophyta</taxon>
        <taxon>Bacillariophyta</taxon>
        <taxon>Bacillariophyceae</taxon>
        <taxon>Bacillariophycidae</taxon>
        <taxon>Bacillariales</taxon>
        <taxon>Bacillariaceae</taxon>
        <taxon>Nitzschia</taxon>
    </lineage>
</organism>
<dbReference type="EMBL" id="JAGRRH010000029">
    <property type="protein sequence ID" value="KAG7339875.1"/>
    <property type="molecule type" value="Genomic_DNA"/>
</dbReference>
<accession>A0A9K3KB50</accession>
<evidence type="ECO:0000313" key="1">
    <source>
        <dbReference type="EMBL" id="KAG7339868.1"/>
    </source>
</evidence>
<keyword evidence="4" id="KW-1185">Reference proteome</keyword>
<comment type="caution">
    <text evidence="2">The sequence shown here is derived from an EMBL/GenBank/DDBJ whole genome shotgun (WGS) entry which is preliminary data.</text>
</comment>
<gene>
    <name evidence="1" type="ORF">IV203_024918</name>
    <name evidence="2" type="ORF">IV203_024921</name>
    <name evidence="3" type="ORF">IV203_024925</name>
</gene>
<dbReference type="AlphaFoldDB" id="A0A9K3KB50"/>
<protein>
    <submittedName>
        <fullName evidence="2">Uncharacterized protein</fullName>
    </submittedName>
</protein>
<reference evidence="2" key="2">
    <citation type="submission" date="2021-04" db="EMBL/GenBank/DDBJ databases">
        <authorList>
            <person name="Podell S."/>
        </authorList>
    </citation>
    <scope>NUCLEOTIDE SEQUENCE</scope>
    <source>
        <strain evidence="2">Hildebrandi</strain>
    </source>
</reference>
<reference evidence="2" key="1">
    <citation type="journal article" date="2021" name="Sci. Rep.">
        <title>Diploid genomic architecture of Nitzschia inconspicua, an elite biomass production diatom.</title>
        <authorList>
            <person name="Oliver A."/>
            <person name="Podell S."/>
            <person name="Pinowska A."/>
            <person name="Traller J.C."/>
            <person name="Smith S.R."/>
            <person name="McClure R."/>
            <person name="Beliaev A."/>
            <person name="Bohutskyi P."/>
            <person name="Hill E.A."/>
            <person name="Rabines A."/>
            <person name="Zheng H."/>
            <person name="Allen L.Z."/>
            <person name="Kuo A."/>
            <person name="Grigoriev I.V."/>
            <person name="Allen A.E."/>
            <person name="Hazlebeck D."/>
            <person name="Allen E.E."/>
        </authorList>
    </citation>
    <scope>NUCLEOTIDE SEQUENCE</scope>
    <source>
        <strain evidence="2">Hildebrandi</strain>
    </source>
</reference>
<proteinExistence type="predicted"/>
<dbReference type="Proteomes" id="UP000693970">
    <property type="component" value="Unassembled WGS sequence"/>
</dbReference>
<evidence type="ECO:0000313" key="3">
    <source>
        <dbReference type="EMBL" id="KAG7339875.1"/>
    </source>
</evidence>
<sequence length="116" mass="13747">MEPIFRRLIAVRLSSHLTPTLDSNPRTRNIKSIVVDVDLGCKHTPMYLARNNWSSWEYTQHRCWEAEPSILVETRISNMEQHLQQLFCRYIGVSIRAQILEGKRAKQIQFSNRFFQ</sequence>
<dbReference type="EMBL" id="JAGRRH010000029">
    <property type="protein sequence ID" value="KAG7339868.1"/>
    <property type="molecule type" value="Genomic_DNA"/>
</dbReference>
<evidence type="ECO:0000313" key="4">
    <source>
        <dbReference type="Proteomes" id="UP000693970"/>
    </source>
</evidence>